<reference evidence="3" key="1">
    <citation type="submission" date="2021-01" db="UniProtKB">
        <authorList>
            <consortium name="EnsemblMetazoa"/>
        </authorList>
    </citation>
    <scope>IDENTIFICATION</scope>
</reference>
<keyword evidence="2" id="KW-0472">Membrane</keyword>
<evidence type="ECO:0000256" key="1">
    <source>
        <dbReference type="SAM" id="MobiDB-lite"/>
    </source>
</evidence>
<protein>
    <submittedName>
        <fullName evidence="3">Uncharacterized protein</fullName>
    </submittedName>
</protein>
<sequence length="263" mass="30469">MKYYFTVIIIVLVVVVFLLFFILFKIYRLHTKSVEEELDIFEQQELLASHSGSKESNEISLGSDFLNNDISDCRSLDLLDGVVQGKQEIDVKEVQPSVKELGSSESSLESRKPVLPKQQSLKNKPHLKLLLQYDASRSVLKILIKHIDGKMKSKPASSESYVDLQISAYRFRTYRNPGYRRPARSILRKQIEFRLDKTELRTTYLLLFLLRYDPFSRLKVDGEVVFKIDDVALQGLYDGCQIEVSKEIMKSNQDFTAFIFRPK</sequence>
<evidence type="ECO:0000313" key="3">
    <source>
        <dbReference type="EnsemblMetazoa" id="CLYHEMP001362.1"/>
    </source>
</evidence>
<keyword evidence="2" id="KW-1133">Transmembrane helix</keyword>
<feature type="transmembrane region" description="Helical" evidence="2">
    <location>
        <begin position="6"/>
        <end position="24"/>
    </location>
</feature>
<dbReference type="OrthoDB" id="10390936at2759"/>
<keyword evidence="2" id="KW-0812">Transmembrane</keyword>
<keyword evidence="4" id="KW-1185">Reference proteome</keyword>
<dbReference type="InterPro" id="IPR035892">
    <property type="entry name" value="C2_domain_sf"/>
</dbReference>
<dbReference type="AlphaFoldDB" id="A0A7M5UMP1"/>
<dbReference type="GeneID" id="136807319"/>
<dbReference type="EnsemblMetazoa" id="CLYHEMT001362.1">
    <property type="protein sequence ID" value="CLYHEMP001362.1"/>
    <property type="gene ID" value="CLYHEMG001362"/>
</dbReference>
<evidence type="ECO:0000313" key="4">
    <source>
        <dbReference type="Proteomes" id="UP000594262"/>
    </source>
</evidence>
<organism evidence="3 4">
    <name type="scientific">Clytia hemisphaerica</name>
    <dbReference type="NCBI Taxonomy" id="252671"/>
    <lineage>
        <taxon>Eukaryota</taxon>
        <taxon>Metazoa</taxon>
        <taxon>Cnidaria</taxon>
        <taxon>Hydrozoa</taxon>
        <taxon>Hydroidolina</taxon>
        <taxon>Leptothecata</taxon>
        <taxon>Obeliida</taxon>
        <taxon>Clytiidae</taxon>
        <taxon>Clytia</taxon>
    </lineage>
</organism>
<dbReference type="RefSeq" id="XP_066920025.1">
    <property type="nucleotide sequence ID" value="XM_067063924.1"/>
</dbReference>
<proteinExistence type="predicted"/>
<feature type="region of interest" description="Disordered" evidence="1">
    <location>
        <begin position="96"/>
        <end position="115"/>
    </location>
</feature>
<evidence type="ECO:0000256" key="2">
    <source>
        <dbReference type="SAM" id="Phobius"/>
    </source>
</evidence>
<name>A0A7M5UMP1_9CNID</name>
<dbReference type="Proteomes" id="UP000594262">
    <property type="component" value="Unplaced"/>
</dbReference>
<accession>A0A7M5UMP1</accession>
<dbReference type="Gene3D" id="2.60.40.150">
    <property type="entry name" value="C2 domain"/>
    <property type="match status" value="1"/>
</dbReference>